<dbReference type="AlphaFoldDB" id="A0AAW1XEU9"/>
<reference evidence="6 7" key="1">
    <citation type="journal article" date="2023" name="G3 (Bethesda)">
        <title>A chromosome-length genome assembly and annotation of blackberry (Rubus argutus, cv. 'Hillquist').</title>
        <authorList>
            <person name="Bruna T."/>
            <person name="Aryal R."/>
            <person name="Dudchenko O."/>
            <person name="Sargent D.J."/>
            <person name="Mead D."/>
            <person name="Buti M."/>
            <person name="Cavallini A."/>
            <person name="Hytonen T."/>
            <person name="Andres J."/>
            <person name="Pham M."/>
            <person name="Weisz D."/>
            <person name="Mascagni F."/>
            <person name="Usai G."/>
            <person name="Natali L."/>
            <person name="Bassil N."/>
            <person name="Fernandez G.E."/>
            <person name="Lomsadze A."/>
            <person name="Armour M."/>
            <person name="Olukolu B."/>
            <person name="Poorten T."/>
            <person name="Britton C."/>
            <person name="Davik J."/>
            <person name="Ashrafi H."/>
            <person name="Aiden E.L."/>
            <person name="Borodovsky M."/>
            <person name="Worthington M."/>
        </authorList>
    </citation>
    <scope>NUCLEOTIDE SEQUENCE [LARGE SCALE GENOMIC DNA]</scope>
    <source>
        <strain evidence="6">PI 553951</strain>
    </source>
</reference>
<proteinExistence type="predicted"/>
<dbReference type="Proteomes" id="UP001457282">
    <property type="component" value="Unassembled WGS sequence"/>
</dbReference>
<dbReference type="GO" id="GO:0010017">
    <property type="term" value="P:red or far-red light signaling pathway"/>
    <property type="evidence" value="ECO:0007669"/>
    <property type="project" value="UniProtKB-ARBA"/>
</dbReference>
<keyword evidence="3" id="KW-0804">Transcription</keyword>
<keyword evidence="4" id="KW-0539">Nucleus</keyword>
<organism evidence="6 7">
    <name type="scientific">Rubus argutus</name>
    <name type="common">Southern blackberry</name>
    <dbReference type="NCBI Taxonomy" id="59490"/>
    <lineage>
        <taxon>Eukaryota</taxon>
        <taxon>Viridiplantae</taxon>
        <taxon>Streptophyta</taxon>
        <taxon>Embryophyta</taxon>
        <taxon>Tracheophyta</taxon>
        <taxon>Spermatophyta</taxon>
        <taxon>Magnoliopsida</taxon>
        <taxon>eudicotyledons</taxon>
        <taxon>Gunneridae</taxon>
        <taxon>Pentapetalae</taxon>
        <taxon>rosids</taxon>
        <taxon>fabids</taxon>
        <taxon>Rosales</taxon>
        <taxon>Rosaceae</taxon>
        <taxon>Rosoideae</taxon>
        <taxon>Rosoideae incertae sedis</taxon>
        <taxon>Rubus</taxon>
    </lineage>
</organism>
<dbReference type="PANTHER" id="PTHR46807">
    <property type="entry name" value="TRANSCRIPTION FACTOR PIF3"/>
    <property type="match status" value="1"/>
</dbReference>
<accession>A0AAW1XEU9</accession>
<sequence length="183" mass="19973">MKTLQELIPNCSTSNRASMLDDAVEYLKALKLQVQMMSMAREAMWQTGVQSSRTQQVPQFMPYMPMGFGMRMGMANMCDYSAGGTGLPLPLVPVPSSSTPLGPRLINPFPPFQVPPPSFMASQAMAAATTTSSTSTMVQPQQIPRDFSYAFNSANQGESSTSQYITKRAMNDNQQVPIPGEMV</sequence>
<dbReference type="InterPro" id="IPR044273">
    <property type="entry name" value="PIF3-like"/>
</dbReference>
<evidence type="ECO:0000256" key="4">
    <source>
        <dbReference type="ARBA" id="ARBA00023242"/>
    </source>
</evidence>
<evidence type="ECO:0000313" key="7">
    <source>
        <dbReference type="Proteomes" id="UP001457282"/>
    </source>
</evidence>
<dbReference type="SUPFAM" id="SSF47459">
    <property type="entry name" value="HLH, helix-loop-helix DNA-binding domain"/>
    <property type="match status" value="1"/>
</dbReference>
<comment type="caution">
    <text evidence="6">The sequence shown here is derived from an EMBL/GenBank/DDBJ whole genome shotgun (WGS) entry which is preliminary data.</text>
</comment>
<dbReference type="GO" id="GO:0046983">
    <property type="term" value="F:protein dimerization activity"/>
    <property type="evidence" value="ECO:0007669"/>
    <property type="project" value="InterPro"/>
</dbReference>
<comment type="subcellular location">
    <subcellularLocation>
        <location evidence="1">Nucleus</location>
    </subcellularLocation>
</comment>
<gene>
    <name evidence="6" type="ORF">M0R45_021826</name>
</gene>
<dbReference type="InterPro" id="IPR011598">
    <property type="entry name" value="bHLH_dom"/>
</dbReference>
<dbReference type="GO" id="GO:0003700">
    <property type="term" value="F:DNA-binding transcription factor activity"/>
    <property type="evidence" value="ECO:0007669"/>
    <property type="project" value="InterPro"/>
</dbReference>
<dbReference type="Gene3D" id="4.10.280.10">
    <property type="entry name" value="Helix-loop-helix DNA-binding domain"/>
    <property type="match status" value="1"/>
</dbReference>
<name>A0AAW1XEU9_RUBAR</name>
<dbReference type="EMBL" id="JBEDUW010000004">
    <property type="protein sequence ID" value="KAK9934691.1"/>
    <property type="molecule type" value="Genomic_DNA"/>
</dbReference>
<protein>
    <recommendedName>
        <fullName evidence="5">BHLH domain-containing protein</fullName>
    </recommendedName>
</protein>
<dbReference type="InterPro" id="IPR036638">
    <property type="entry name" value="HLH_DNA-bd_sf"/>
</dbReference>
<dbReference type="PANTHER" id="PTHR46807:SF1">
    <property type="entry name" value="TRANSCRIPTION FACTOR PIF3"/>
    <property type="match status" value="1"/>
</dbReference>
<feature type="domain" description="BHLH" evidence="5">
    <location>
        <begin position="1"/>
        <end position="30"/>
    </location>
</feature>
<dbReference type="GO" id="GO:0005634">
    <property type="term" value="C:nucleus"/>
    <property type="evidence" value="ECO:0007669"/>
    <property type="project" value="UniProtKB-SubCell"/>
</dbReference>
<keyword evidence="2" id="KW-0805">Transcription regulation</keyword>
<dbReference type="PROSITE" id="PS50888">
    <property type="entry name" value="BHLH"/>
    <property type="match status" value="1"/>
</dbReference>
<evidence type="ECO:0000256" key="2">
    <source>
        <dbReference type="ARBA" id="ARBA00023015"/>
    </source>
</evidence>
<evidence type="ECO:0000256" key="1">
    <source>
        <dbReference type="ARBA" id="ARBA00004123"/>
    </source>
</evidence>
<evidence type="ECO:0000256" key="3">
    <source>
        <dbReference type="ARBA" id="ARBA00023163"/>
    </source>
</evidence>
<evidence type="ECO:0000313" key="6">
    <source>
        <dbReference type="EMBL" id="KAK9934691.1"/>
    </source>
</evidence>
<keyword evidence="7" id="KW-1185">Reference proteome</keyword>
<evidence type="ECO:0000259" key="5">
    <source>
        <dbReference type="PROSITE" id="PS50888"/>
    </source>
</evidence>